<dbReference type="SUPFAM" id="SSF51230">
    <property type="entry name" value="Single hybrid motif"/>
    <property type="match status" value="1"/>
</dbReference>
<dbReference type="GO" id="GO:0016746">
    <property type="term" value="F:acyltransferase activity"/>
    <property type="evidence" value="ECO:0007669"/>
    <property type="project" value="UniProtKB-KW"/>
</dbReference>
<dbReference type="InterPro" id="IPR036625">
    <property type="entry name" value="E3-bd_dom_sf"/>
</dbReference>
<dbReference type="CDD" id="cd06849">
    <property type="entry name" value="lipoyl_domain"/>
    <property type="match status" value="1"/>
</dbReference>
<dbReference type="InterPro" id="IPR001078">
    <property type="entry name" value="2-oxoacid_DH_actylTfrase"/>
</dbReference>
<name>A0ABD5QPW3_9EURY</name>
<feature type="compositionally biased region" description="Low complexity" evidence="6">
    <location>
        <begin position="172"/>
        <end position="188"/>
    </location>
</feature>
<evidence type="ECO:0000256" key="3">
    <source>
        <dbReference type="ARBA" id="ARBA00022679"/>
    </source>
</evidence>
<protein>
    <submittedName>
        <fullName evidence="9">2-oxo acid dehydrogenase subunit E2</fullName>
    </submittedName>
</protein>
<dbReference type="PROSITE" id="PS50968">
    <property type="entry name" value="BIOTINYL_LIPOYL"/>
    <property type="match status" value="1"/>
</dbReference>
<feature type="region of interest" description="Disordered" evidence="6">
    <location>
        <begin position="79"/>
        <end position="335"/>
    </location>
</feature>
<feature type="compositionally biased region" description="Basic and acidic residues" evidence="6">
    <location>
        <begin position="252"/>
        <end position="280"/>
    </location>
</feature>
<organism evidence="9 10">
    <name type="scientific">Halorubrum glutamatedens</name>
    <dbReference type="NCBI Taxonomy" id="2707018"/>
    <lineage>
        <taxon>Archaea</taxon>
        <taxon>Methanobacteriati</taxon>
        <taxon>Methanobacteriota</taxon>
        <taxon>Stenosarchaea group</taxon>
        <taxon>Halobacteria</taxon>
        <taxon>Halobacteriales</taxon>
        <taxon>Haloferacaceae</taxon>
        <taxon>Halorubrum</taxon>
    </lineage>
</organism>
<dbReference type="EMBL" id="JBHSKV010000008">
    <property type="protein sequence ID" value="MFC5134323.1"/>
    <property type="molecule type" value="Genomic_DNA"/>
</dbReference>
<dbReference type="RefSeq" id="WP_122105423.1">
    <property type="nucleotide sequence ID" value="NZ_JBHSKV010000008.1"/>
</dbReference>
<dbReference type="Proteomes" id="UP001596145">
    <property type="component" value="Unassembled WGS sequence"/>
</dbReference>
<feature type="compositionally biased region" description="Basic and acidic residues" evidence="6">
    <location>
        <begin position="196"/>
        <end position="208"/>
    </location>
</feature>
<comment type="similarity">
    <text evidence="2">Belongs to the 2-oxoacid dehydrogenase family.</text>
</comment>
<dbReference type="InterPro" id="IPR023213">
    <property type="entry name" value="CAT-like_dom_sf"/>
</dbReference>
<dbReference type="Pfam" id="PF02817">
    <property type="entry name" value="E3_binding"/>
    <property type="match status" value="2"/>
</dbReference>
<evidence type="ECO:0000313" key="9">
    <source>
        <dbReference type="EMBL" id="MFC5134323.1"/>
    </source>
</evidence>
<proteinExistence type="inferred from homology"/>
<dbReference type="InterPro" id="IPR011053">
    <property type="entry name" value="Single_hybrid_motif"/>
</dbReference>
<evidence type="ECO:0000259" key="8">
    <source>
        <dbReference type="PROSITE" id="PS51826"/>
    </source>
</evidence>
<keyword evidence="4" id="KW-0450">Lipoyl</keyword>
<keyword evidence="10" id="KW-1185">Reference proteome</keyword>
<accession>A0ABD5QPW3</accession>
<dbReference type="Gene3D" id="4.10.320.10">
    <property type="entry name" value="E3-binding domain"/>
    <property type="match status" value="2"/>
</dbReference>
<evidence type="ECO:0000256" key="6">
    <source>
        <dbReference type="SAM" id="MobiDB-lite"/>
    </source>
</evidence>
<dbReference type="Gene3D" id="2.40.50.100">
    <property type="match status" value="1"/>
</dbReference>
<evidence type="ECO:0000313" key="10">
    <source>
        <dbReference type="Proteomes" id="UP001596145"/>
    </source>
</evidence>
<evidence type="ECO:0000259" key="7">
    <source>
        <dbReference type="PROSITE" id="PS50968"/>
    </source>
</evidence>
<comment type="caution">
    <text evidence="9">The sequence shown here is derived from an EMBL/GenBank/DDBJ whole genome shotgun (WGS) entry which is preliminary data.</text>
</comment>
<dbReference type="Pfam" id="PF00198">
    <property type="entry name" value="2-oxoacid_dh"/>
    <property type="match status" value="1"/>
</dbReference>
<dbReference type="PROSITE" id="PS51826">
    <property type="entry name" value="PSBD"/>
    <property type="match status" value="1"/>
</dbReference>
<feature type="compositionally biased region" description="Basic and acidic residues" evidence="6">
    <location>
        <begin position="160"/>
        <end position="170"/>
    </location>
</feature>
<evidence type="ECO:0000256" key="4">
    <source>
        <dbReference type="ARBA" id="ARBA00022823"/>
    </source>
</evidence>
<dbReference type="SUPFAM" id="SSF52777">
    <property type="entry name" value="CoA-dependent acyltransferases"/>
    <property type="match status" value="1"/>
</dbReference>
<feature type="compositionally biased region" description="Low complexity" evidence="6">
    <location>
        <begin position="292"/>
        <end position="315"/>
    </location>
</feature>
<dbReference type="InterPro" id="IPR004167">
    <property type="entry name" value="PSBD"/>
</dbReference>
<evidence type="ECO:0000256" key="1">
    <source>
        <dbReference type="ARBA" id="ARBA00001938"/>
    </source>
</evidence>
<dbReference type="PANTHER" id="PTHR43178:SF5">
    <property type="entry name" value="LIPOAMIDE ACYLTRANSFERASE COMPONENT OF BRANCHED-CHAIN ALPHA-KETO ACID DEHYDROGENASE COMPLEX, MITOCHONDRIAL"/>
    <property type="match status" value="1"/>
</dbReference>
<dbReference type="AlphaFoldDB" id="A0ABD5QPW3"/>
<feature type="domain" description="Lipoyl-binding" evidence="7">
    <location>
        <begin position="3"/>
        <end position="78"/>
    </location>
</feature>
<dbReference type="FunFam" id="3.30.559.10:FF:000007">
    <property type="entry name" value="Dihydrolipoamide acetyltransferase component of pyruvate dehydrogenase complex"/>
    <property type="match status" value="1"/>
</dbReference>
<dbReference type="InterPro" id="IPR050743">
    <property type="entry name" value="2-oxoacid_DH_E2_comp"/>
</dbReference>
<feature type="domain" description="Peripheral subunit-binding (PSBD)" evidence="8">
    <location>
        <begin position="132"/>
        <end position="169"/>
    </location>
</feature>
<feature type="compositionally biased region" description="Acidic residues" evidence="6">
    <location>
        <begin position="82"/>
        <end position="96"/>
    </location>
</feature>
<sequence>MTIEEFRLPDVGEGVAEGELVAWLVEPGDRVEEDQPVAEVETDKALVEVPSSYDGVVEELFVEEGEIVPVGDTIISFRVDAGDGEPVDSGTVDEGDAGGNAGEADSGTADPDEVDSEGSDSGATDSTAKRAFAPPSVRRLARELGVDLGAVAGSGPGGRVSERDVREHAETSGSGSDAVDADDGNSSGPRPVDVGSDERRSAVKKRDSTAGSDGRPSASGPEPADRDRTLATPATRKLARELGVDVDEVPTDETREGEAFVDDDHVRAYVEAGDDIRAGPDSEPDTDVGVETDPTPADPATDAPTSTADTVSTDADVTDGSEARNVDDAAGDADETAAETIPYRGVRRTIGERMERSKFTAPHVTHHDTAEVDDLVAARERLKPKAAEAGVTLTYLPFVMKAVLAGLREYPILNSELREEEEEIVLKGEYHFGVAVATDAGLMVPVIEDVDEKGLFELAAEVSDLAARARDRSLTPAELRGGTFTLTNFGAIGGEYATPIINYPETAVLGLGAIEKRPVVRERSGEDRFLGDDASHEVVPASTLPLSLSIDHRVVDGAVAARFANVVMDHLEDPLLLLNE</sequence>
<dbReference type="Pfam" id="PF00364">
    <property type="entry name" value="Biotin_lipoyl"/>
    <property type="match status" value="1"/>
</dbReference>
<dbReference type="PANTHER" id="PTHR43178">
    <property type="entry name" value="DIHYDROLIPOAMIDE ACETYLTRANSFERASE COMPONENT OF PYRUVATE DEHYDROGENASE COMPLEX"/>
    <property type="match status" value="1"/>
</dbReference>
<dbReference type="Gene3D" id="3.30.559.10">
    <property type="entry name" value="Chloramphenicol acetyltransferase-like domain"/>
    <property type="match status" value="1"/>
</dbReference>
<evidence type="ECO:0000256" key="2">
    <source>
        <dbReference type="ARBA" id="ARBA00007317"/>
    </source>
</evidence>
<reference evidence="9 10" key="1">
    <citation type="journal article" date="2019" name="Int. J. Syst. Evol. Microbiol.">
        <title>The Global Catalogue of Microorganisms (GCM) 10K type strain sequencing project: providing services to taxonomists for standard genome sequencing and annotation.</title>
        <authorList>
            <consortium name="The Broad Institute Genomics Platform"/>
            <consortium name="The Broad Institute Genome Sequencing Center for Infectious Disease"/>
            <person name="Wu L."/>
            <person name="Ma J."/>
        </authorList>
    </citation>
    <scope>NUCLEOTIDE SEQUENCE [LARGE SCALE GENOMIC DNA]</scope>
    <source>
        <strain evidence="9 10">CGMCC 1.16026</strain>
    </source>
</reference>
<keyword evidence="5" id="KW-0012">Acyltransferase</keyword>
<dbReference type="InterPro" id="IPR000089">
    <property type="entry name" value="Biotin_lipoyl"/>
</dbReference>
<gene>
    <name evidence="9" type="ORF">ACFPJA_06275</name>
</gene>
<keyword evidence="3" id="KW-0808">Transferase</keyword>
<comment type="cofactor">
    <cofactor evidence="1">
        <name>(R)-lipoate</name>
        <dbReference type="ChEBI" id="CHEBI:83088"/>
    </cofactor>
</comment>
<dbReference type="SUPFAM" id="SSF47005">
    <property type="entry name" value="Peripheral subunit-binding domain of 2-oxo acid dehydrogenase complex"/>
    <property type="match status" value="1"/>
</dbReference>
<evidence type="ECO:0000256" key="5">
    <source>
        <dbReference type="ARBA" id="ARBA00023315"/>
    </source>
</evidence>